<dbReference type="SMART" id="SM00267">
    <property type="entry name" value="GGDEF"/>
    <property type="match status" value="1"/>
</dbReference>
<dbReference type="SUPFAM" id="SSF55781">
    <property type="entry name" value="GAF domain-like"/>
    <property type="match status" value="1"/>
</dbReference>
<dbReference type="EC" id="2.7.7.65" evidence="2"/>
<comment type="caution">
    <text evidence="6">The sequence shown here is derived from an EMBL/GenBank/DDBJ whole genome shotgun (WGS) entry which is preliminary data.</text>
</comment>
<dbReference type="InterPro" id="IPR000160">
    <property type="entry name" value="GGDEF_dom"/>
</dbReference>
<dbReference type="FunFam" id="3.30.70.270:FF:000001">
    <property type="entry name" value="Diguanylate cyclase domain protein"/>
    <property type="match status" value="1"/>
</dbReference>
<dbReference type="Pfam" id="PF01590">
    <property type="entry name" value="GAF"/>
    <property type="match status" value="1"/>
</dbReference>
<comment type="cofactor">
    <cofactor evidence="1">
        <name>Mg(2+)</name>
        <dbReference type="ChEBI" id="CHEBI:18420"/>
    </cofactor>
</comment>
<keyword evidence="4" id="KW-0175">Coiled coil</keyword>
<dbReference type="InterPro" id="IPR003018">
    <property type="entry name" value="GAF"/>
</dbReference>
<evidence type="ECO:0000313" key="7">
    <source>
        <dbReference type="Proteomes" id="UP000294796"/>
    </source>
</evidence>
<dbReference type="OrthoDB" id="9803824at2"/>
<dbReference type="Gene3D" id="3.30.450.40">
    <property type="match status" value="1"/>
</dbReference>
<evidence type="ECO:0000256" key="2">
    <source>
        <dbReference type="ARBA" id="ARBA00012528"/>
    </source>
</evidence>
<dbReference type="AlphaFoldDB" id="A0A4R5TVD0"/>
<accession>A0A4R5TVD0</accession>
<dbReference type="InterPro" id="IPR029787">
    <property type="entry name" value="Nucleotide_cyclase"/>
</dbReference>
<dbReference type="EMBL" id="SMTF01000004">
    <property type="protein sequence ID" value="TDK25041.1"/>
    <property type="molecule type" value="Genomic_DNA"/>
</dbReference>
<dbReference type="InterPro" id="IPR029016">
    <property type="entry name" value="GAF-like_dom_sf"/>
</dbReference>
<feature type="coiled-coil region" evidence="4">
    <location>
        <begin position="175"/>
        <end position="202"/>
    </location>
</feature>
<feature type="domain" description="GGDEF" evidence="5">
    <location>
        <begin position="230"/>
        <end position="356"/>
    </location>
</feature>
<evidence type="ECO:0000259" key="5">
    <source>
        <dbReference type="PROSITE" id="PS50887"/>
    </source>
</evidence>
<dbReference type="InterPro" id="IPR043128">
    <property type="entry name" value="Rev_trsase/Diguanyl_cyclase"/>
</dbReference>
<evidence type="ECO:0000313" key="6">
    <source>
        <dbReference type="EMBL" id="TDK25041.1"/>
    </source>
</evidence>
<dbReference type="GO" id="GO:0005886">
    <property type="term" value="C:plasma membrane"/>
    <property type="evidence" value="ECO:0007669"/>
    <property type="project" value="TreeGrafter"/>
</dbReference>
<dbReference type="CDD" id="cd01949">
    <property type="entry name" value="GGDEF"/>
    <property type="match status" value="1"/>
</dbReference>
<protein>
    <recommendedName>
        <fullName evidence="2">diguanylate cyclase</fullName>
        <ecNumber evidence="2">2.7.7.65</ecNumber>
    </recommendedName>
</protein>
<dbReference type="PANTHER" id="PTHR45138:SF9">
    <property type="entry name" value="DIGUANYLATE CYCLASE DGCM-RELATED"/>
    <property type="match status" value="1"/>
</dbReference>
<dbReference type="PANTHER" id="PTHR45138">
    <property type="entry name" value="REGULATORY COMPONENTS OF SENSORY TRANSDUCTION SYSTEM"/>
    <property type="match status" value="1"/>
</dbReference>
<name>A0A4R5TVD0_9GAMM</name>
<evidence type="ECO:0000256" key="1">
    <source>
        <dbReference type="ARBA" id="ARBA00001946"/>
    </source>
</evidence>
<dbReference type="NCBIfam" id="TIGR00254">
    <property type="entry name" value="GGDEF"/>
    <property type="match status" value="1"/>
</dbReference>
<dbReference type="InterPro" id="IPR050469">
    <property type="entry name" value="Diguanylate_Cyclase"/>
</dbReference>
<keyword evidence="7" id="KW-1185">Reference proteome</keyword>
<dbReference type="GO" id="GO:1902201">
    <property type="term" value="P:negative regulation of bacterial-type flagellum-dependent cell motility"/>
    <property type="evidence" value="ECO:0007669"/>
    <property type="project" value="TreeGrafter"/>
</dbReference>
<comment type="catalytic activity">
    <reaction evidence="3">
        <text>2 GTP = 3',3'-c-di-GMP + 2 diphosphate</text>
        <dbReference type="Rhea" id="RHEA:24898"/>
        <dbReference type="ChEBI" id="CHEBI:33019"/>
        <dbReference type="ChEBI" id="CHEBI:37565"/>
        <dbReference type="ChEBI" id="CHEBI:58805"/>
        <dbReference type="EC" id="2.7.7.65"/>
    </reaction>
</comment>
<dbReference type="GO" id="GO:0043709">
    <property type="term" value="P:cell adhesion involved in single-species biofilm formation"/>
    <property type="evidence" value="ECO:0007669"/>
    <property type="project" value="TreeGrafter"/>
</dbReference>
<proteinExistence type="predicted"/>
<evidence type="ECO:0000256" key="3">
    <source>
        <dbReference type="ARBA" id="ARBA00034247"/>
    </source>
</evidence>
<dbReference type="PROSITE" id="PS50887">
    <property type="entry name" value="GGDEF"/>
    <property type="match status" value="1"/>
</dbReference>
<reference evidence="6 7" key="1">
    <citation type="submission" date="2019-03" db="EMBL/GenBank/DDBJ databases">
        <title>Luteimonas zhaokaii sp.nov., isolated from the rectal contents of Plateau pika in Yushu, Qinghai Province, China.</title>
        <authorList>
            <person name="Zhang G."/>
        </authorList>
    </citation>
    <scope>NUCLEOTIDE SEQUENCE [LARGE SCALE GENOMIC DNA]</scope>
    <source>
        <strain evidence="6 7">B9</strain>
    </source>
</reference>
<dbReference type="Pfam" id="PF00990">
    <property type="entry name" value="GGDEF"/>
    <property type="match status" value="1"/>
</dbReference>
<gene>
    <name evidence="6" type="ORF">E2F46_07685</name>
</gene>
<dbReference type="SMART" id="SM00065">
    <property type="entry name" value="GAF"/>
    <property type="match status" value="1"/>
</dbReference>
<organism evidence="6 7">
    <name type="scientific">Luteimonas aestuarii</name>
    <dbReference type="NCBI Taxonomy" id="453837"/>
    <lineage>
        <taxon>Bacteria</taxon>
        <taxon>Pseudomonadati</taxon>
        <taxon>Pseudomonadota</taxon>
        <taxon>Gammaproteobacteria</taxon>
        <taxon>Lysobacterales</taxon>
        <taxon>Lysobacteraceae</taxon>
        <taxon>Luteimonas</taxon>
    </lineage>
</organism>
<dbReference type="Gene3D" id="3.30.70.270">
    <property type="match status" value="1"/>
</dbReference>
<dbReference type="RefSeq" id="WP_133321493.1">
    <property type="nucleotide sequence ID" value="NZ_SMTF01000004.1"/>
</dbReference>
<dbReference type="SUPFAM" id="SSF55073">
    <property type="entry name" value="Nucleotide cyclase"/>
    <property type="match status" value="1"/>
</dbReference>
<dbReference type="GO" id="GO:0052621">
    <property type="term" value="F:diguanylate cyclase activity"/>
    <property type="evidence" value="ECO:0007669"/>
    <property type="project" value="UniProtKB-EC"/>
</dbReference>
<sequence>MIKPSKPDNEQGRLQALQSLDILDSAPEQGFDDLVAIAAAICAVPMATVSLVDSDRQWFKARVGIDDAQTSRDCAFCAHAILQPDAMTIVDDATADARFSGNPYVTAPDGIRFYAGAPLVTSEGFALGTLCVMDDKPRQLEPYQVEAMQALSRQVTRLLELRRVSRALGLQLREREWYEQQLQHYQDELEQQNADLAEQTRTDPLTGLPNRRAFAAALSMAMERSLRDGQHLSVAMLDIDHFKTINDIHGHAMGDEVLVAIGGMLRSQFAGNGLAARHGGEEFVLLLADCNADEARLQCEFVRQSIAMLPVGLPVTVSIGVAQFRRRDDTVEAMFKRADEAMYAAKRAGRDQVVVG</sequence>
<dbReference type="Proteomes" id="UP000294796">
    <property type="component" value="Unassembled WGS sequence"/>
</dbReference>
<evidence type="ECO:0000256" key="4">
    <source>
        <dbReference type="SAM" id="Coils"/>
    </source>
</evidence>